<reference evidence="1" key="1">
    <citation type="submission" date="2023-03" db="EMBL/GenBank/DDBJ databases">
        <title>Massive genome expansion in bonnet fungi (Mycena s.s.) driven by repeated elements and novel gene families across ecological guilds.</title>
        <authorList>
            <consortium name="Lawrence Berkeley National Laboratory"/>
            <person name="Harder C.B."/>
            <person name="Miyauchi S."/>
            <person name="Viragh M."/>
            <person name="Kuo A."/>
            <person name="Thoen E."/>
            <person name="Andreopoulos B."/>
            <person name="Lu D."/>
            <person name="Skrede I."/>
            <person name="Drula E."/>
            <person name="Henrissat B."/>
            <person name="Morin E."/>
            <person name="Kohler A."/>
            <person name="Barry K."/>
            <person name="LaButti K."/>
            <person name="Morin E."/>
            <person name="Salamov A."/>
            <person name="Lipzen A."/>
            <person name="Mereny Z."/>
            <person name="Hegedus B."/>
            <person name="Baldrian P."/>
            <person name="Stursova M."/>
            <person name="Weitz H."/>
            <person name="Taylor A."/>
            <person name="Grigoriev I.V."/>
            <person name="Nagy L.G."/>
            <person name="Martin F."/>
            <person name="Kauserud H."/>
        </authorList>
    </citation>
    <scope>NUCLEOTIDE SEQUENCE</scope>
    <source>
        <strain evidence="1">CBHHK067</strain>
    </source>
</reference>
<dbReference type="AlphaFoldDB" id="A0AAD7CBR1"/>
<name>A0AAD7CBR1_MYCRO</name>
<accession>A0AAD7CBR1</accession>
<dbReference type="Proteomes" id="UP001221757">
    <property type="component" value="Unassembled WGS sequence"/>
</dbReference>
<proteinExistence type="predicted"/>
<dbReference type="EMBL" id="JARKIE010000410">
    <property type="protein sequence ID" value="KAJ7642939.1"/>
    <property type="molecule type" value="Genomic_DNA"/>
</dbReference>
<sequence>MTDFFQSEAPRTFPLDKLAIHDFILEFPHNNRWLTIINLQTLRRLNVARGPMTASFTASFISGIQLPGLEVLELHLRGLEDVSADQFTSCLDPLSFPSHPQLALSDSPPLLSSFHDPHAQLPAYCTGSSIAHLKLSGNGNNATCDTAALSTQLHTIDQEALGLASLELRARYPTIELSRMVTAAFPEFKSLRVVMYIPPRFADIVEWALPLSKNEKTESVIRALAH</sequence>
<evidence type="ECO:0000313" key="1">
    <source>
        <dbReference type="EMBL" id="KAJ7642939.1"/>
    </source>
</evidence>
<organism evidence="1 2">
    <name type="scientific">Mycena rosella</name>
    <name type="common">Pink bonnet</name>
    <name type="synonym">Agaricus rosellus</name>
    <dbReference type="NCBI Taxonomy" id="1033263"/>
    <lineage>
        <taxon>Eukaryota</taxon>
        <taxon>Fungi</taxon>
        <taxon>Dikarya</taxon>
        <taxon>Basidiomycota</taxon>
        <taxon>Agaricomycotina</taxon>
        <taxon>Agaricomycetes</taxon>
        <taxon>Agaricomycetidae</taxon>
        <taxon>Agaricales</taxon>
        <taxon>Marasmiineae</taxon>
        <taxon>Mycenaceae</taxon>
        <taxon>Mycena</taxon>
    </lineage>
</organism>
<evidence type="ECO:0000313" key="2">
    <source>
        <dbReference type="Proteomes" id="UP001221757"/>
    </source>
</evidence>
<keyword evidence="2" id="KW-1185">Reference proteome</keyword>
<comment type="caution">
    <text evidence="1">The sequence shown here is derived from an EMBL/GenBank/DDBJ whole genome shotgun (WGS) entry which is preliminary data.</text>
</comment>
<gene>
    <name evidence="1" type="ORF">B0H17DRAFT_1216263</name>
</gene>
<protein>
    <submittedName>
        <fullName evidence="1">Uncharacterized protein</fullName>
    </submittedName>
</protein>